<dbReference type="Proteomes" id="UP000010411">
    <property type="component" value="Unassembled WGS sequence"/>
</dbReference>
<dbReference type="InterPro" id="IPR002509">
    <property type="entry name" value="NODB_dom"/>
</dbReference>
<dbReference type="GO" id="GO:0016020">
    <property type="term" value="C:membrane"/>
    <property type="evidence" value="ECO:0007669"/>
    <property type="project" value="TreeGrafter"/>
</dbReference>
<keyword evidence="1" id="KW-0479">Metal-binding</keyword>
<dbReference type="Gene3D" id="3.20.20.370">
    <property type="entry name" value="Glycoside hydrolase/deacetylase"/>
    <property type="match status" value="1"/>
</dbReference>
<feature type="domain" description="NodB homology" evidence="3">
    <location>
        <begin position="72"/>
        <end position="245"/>
    </location>
</feature>
<dbReference type="InterPro" id="IPR050248">
    <property type="entry name" value="Polysacc_deacetylase_ArnD"/>
</dbReference>
<dbReference type="Pfam" id="PF01522">
    <property type="entry name" value="Polysacc_deac_1"/>
    <property type="match status" value="1"/>
</dbReference>
<dbReference type="CDD" id="cd10954">
    <property type="entry name" value="CE4_CtAXE_like"/>
    <property type="match status" value="1"/>
</dbReference>
<keyword evidence="5" id="KW-1185">Reference proteome</keyword>
<evidence type="ECO:0000256" key="1">
    <source>
        <dbReference type="ARBA" id="ARBA00022723"/>
    </source>
</evidence>
<dbReference type="PANTHER" id="PTHR10587:SF133">
    <property type="entry name" value="CHITIN DEACETYLASE 1-RELATED"/>
    <property type="match status" value="1"/>
</dbReference>
<dbReference type="EMBL" id="AEJC01000559">
    <property type="protein sequence ID" value="EKX61848.1"/>
    <property type="molecule type" value="Genomic_DNA"/>
</dbReference>
<dbReference type="AlphaFoldDB" id="L1KN99"/>
<keyword evidence="2" id="KW-0378">Hydrolase</keyword>
<dbReference type="PROSITE" id="PS51677">
    <property type="entry name" value="NODB"/>
    <property type="match status" value="1"/>
</dbReference>
<proteinExistence type="predicted"/>
<protein>
    <submittedName>
        <fullName evidence="4">Polysaccharide deacetylase</fullName>
    </submittedName>
</protein>
<gene>
    <name evidence="4" type="ORF">STRIP9103_05177</name>
</gene>
<dbReference type="SUPFAM" id="SSF88713">
    <property type="entry name" value="Glycoside hydrolase/deacetylase"/>
    <property type="match status" value="1"/>
</dbReference>
<dbReference type="PATRIC" id="fig|698759.3.peg.7460"/>
<dbReference type="PANTHER" id="PTHR10587">
    <property type="entry name" value="GLYCOSYL TRANSFERASE-RELATED"/>
    <property type="match status" value="1"/>
</dbReference>
<evidence type="ECO:0000256" key="2">
    <source>
        <dbReference type="ARBA" id="ARBA00022801"/>
    </source>
</evidence>
<name>L1KN99_9ACTN</name>
<dbReference type="GO" id="GO:0016810">
    <property type="term" value="F:hydrolase activity, acting on carbon-nitrogen (but not peptide) bonds"/>
    <property type="evidence" value="ECO:0007669"/>
    <property type="project" value="InterPro"/>
</dbReference>
<dbReference type="GO" id="GO:0046872">
    <property type="term" value="F:metal ion binding"/>
    <property type="evidence" value="ECO:0007669"/>
    <property type="project" value="UniProtKB-KW"/>
</dbReference>
<organism evidence="4 5">
    <name type="scientific">Streptomyces ipomoeae 91-03</name>
    <dbReference type="NCBI Taxonomy" id="698759"/>
    <lineage>
        <taxon>Bacteria</taxon>
        <taxon>Bacillati</taxon>
        <taxon>Actinomycetota</taxon>
        <taxon>Actinomycetes</taxon>
        <taxon>Kitasatosporales</taxon>
        <taxon>Streptomycetaceae</taxon>
        <taxon>Streptomyces</taxon>
    </lineage>
</organism>
<accession>L1KN99</accession>
<dbReference type="InterPro" id="IPR011330">
    <property type="entry name" value="Glyco_hydro/deAcase_b/a-brl"/>
</dbReference>
<comment type="caution">
    <text evidence="4">The sequence shown here is derived from an EMBL/GenBank/DDBJ whole genome shotgun (WGS) entry which is preliminary data.</text>
</comment>
<sequence length="271" mass="29453">MSYRKSYNARASKGTSGSSYREVNCLSLEEDPMQRRLVTSAITAALCGTTLAGTATSASAAPPLTVDCRKVKCVALTFDDGPVADTQRLLRILNDRNVRATFYVVGKNVQKNPATVRSAALAGHQIGNHSWDHADLTKLSTAKIKSQFSRTDTAIKQATGTKPTTVRAPYGAHNAAVRTAAGRPLVHWSIDTLDWKYRDTARLIKTVNAQTRPGDIVLMHDIHKTTVDAVPGIIKALKARGFHFVTVDQLFAPSKLPAGKVTYHNRGAYRP</sequence>
<dbReference type="GO" id="GO:0005975">
    <property type="term" value="P:carbohydrate metabolic process"/>
    <property type="evidence" value="ECO:0007669"/>
    <property type="project" value="InterPro"/>
</dbReference>
<reference evidence="4 5" key="1">
    <citation type="submission" date="2012-11" db="EMBL/GenBank/DDBJ databases">
        <authorList>
            <person name="Huguet-Tapia J.C."/>
            <person name="Durkin A.S."/>
            <person name="Pettis G.S."/>
            <person name="Badger J.H."/>
        </authorList>
    </citation>
    <scope>NUCLEOTIDE SEQUENCE [LARGE SCALE GENOMIC DNA]</scope>
    <source>
        <strain evidence="4 5">91-03</strain>
    </source>
</reference>
<evidence type="ECO:0000313" key="5">
    <source>
        <dbReference type="Proteomes" id="UP000010411"/>
    </source>
</evidence>
<evidence type="ECO:0000313" key="4">
    <source>
        <dbReference type="EMBL" id="EKX61848.1"/>
    </source>
</evidence>
<evidence type="ECO:0000259" key="3">
    <source>
        <dbReference type="PROSITE" id="PS51677"/>
    </source>
</evidence>